<accession>A0A6J8DK52</accession>
<keyword evidence="5" id="KW-0245">EGF-like domain</keyword>
<evidence type="ECO:0000256" key="4">
    <source>
        <dbReference type="ARBA" id="ARBA00023136"/>
    </source>
</evidence>
<evidence type="ECO:0000313" key="11">
    <source>
        <dbReference type="EMBL" id="CAC5408978.1"/>
    </source>
</evidence>
<organism evidence="11 12">
    <name type="scientific">Mytilus coruscus</name>
    <name type="common">Sea mussel</name>
    <dbReference type="NCBI Taxonomy" id="42192"/>
    <lineage>
        <taxon>Eukaryota</taxon>
        <taxon>Metazoa</taxon>
        <taxon>Spiralia</taxon>
        <taxon>Lophotrochozoa</taxon>
        <taxon>Mollusca</taxon>
        <taxon>Bivalvia</taxon>
        <taxon>Autobranchia</taxon>
        <taxon>Pteriomorphia</taxon>
        <taxon>Mytilida</taxon>
        <taxon>Mytiloidea</taxon>
        <taxon>Mytilidae</taxon>
        <taxon>Mytilinae</taxon>
        <taxon>Mytilus</taxon>
    </lineage>
</organism>
<evidence type="ECO:0000256" key="6">
    <source>
        <dbReference type="SAM" id="MobiDB-lite"/>
    </source>
</evidence>
<dbReference type="GO" id="GO:0004930">
    <property type="term" value="F:G protein-coupled receptor activity"/>
    <property type="evidence" value="ECO:0007669"/>
    <property type="project" value="InterPro"/>
</dbReference>
<dbReference type="CDD" id="cd00054">
    <property type="entry name" value="EGF_CA"/>
    <property type="match status" value="1"/>
</dbReference>
<dbReference type="OrthoDB" id="1100386at2759"/>
<feature type="domain" description="EGF-like" evidence="9">
    <location>
        <begin position="141"/>
        <end position="180"/>
    </location>
</feature>
<dbReference type="Gene3D" id="2.60.220.50">
    <property type="match status" value="1"/>
</dbReference>
<dbReference type="SMART" id="SM00303">
    <property type="entry name" value="GPS"/>
    <property type="match status" value="1"/>
</dbReference>
<dbReference type="InterPro" id="IPR046338">
    <property type="entry name" value="GAIN_dom_sf"/>
</dbReference>
<name>A0A6J8DK52_MYTCO</name>
<feature type="transmembrane region" description="Helical" evidence="7">
    <location>
        <begin position="1084"/>
        <end position="1105"/>
    </location>
</feature>
<dbReference type="Gene3D" id="1.20.1070.10">
    <property type="entry name" value="Rhodopsin 7-helix transmembrane proteins"/>
    <property type="match status" value="1"/>
</dbReference>
<evidence type="ECO:0000256" key="3">
    <source>
        <dbReference type="ARBA" id="ARBA00022989"/>
    </source>
</evidence>
<dbReference type="InterPro" id="IPR001879">
    <property type="entry name" value="GPCR_2_extracellular_dom"/>
</dbReference>
<comment type="subcellular location">
    <subcellularLocation>
        <location evidence="1">Cell membrane</location>
        <topology evidence="1">Multi-pass membrane protein</topology>
    </subcellularLocation>
</comment>
<dbReference type="Proteomes" id="UP000507470">
    <property type="component" value="Unassembled WGS sequence"/>
</dbReference>
<dbReference type="Gene3D" id="2.10.25.10">
    <property type="entry name" value="Laminin"/>
    <property type="match status" value="1"/>
</dbReference>
<dbReference type="SUPFAM" id="SSF57196">
    <property type="entry name" value="EGF/Laminin"/>
    <property type="match status" value="1"/>
</dbReference>
<feature type="compositionally biased region" description="Basic and acidic residues" evidence="6">
    <location>
        <begin position="1191"/>
        <end position="1205"/>
    </location>
</feature>
<dbReference type="PANTHER" id="PTHR12011">
    <property type="entry name" value="ADHESION G-PROTEIN COUPLED RECEPTOR"/>
    <property type="match status" value="1"/>
</dbReference>
<feature type="disulfide bond" evidence="5">
    <location>
        <begin position="170"/>
        <end position="179"/>
    </location>
</feature>
<evidence type="ECO:0000256" key="1">
    <source>
        <dbReference type="ARBA" id="ARBA00004651"/>
    </source>
</evidence>
<dbReference type="Pfam" id="PF00002">
    <property type="entry name" value="7tm_2"/>
    <property type="match status" value="1"/>
</dbReference>
<feature type="compositionally biased region" description="Basic and acidic residues" evidence="6">
    <location>
        <begin position="1212"/>
        <end position="1222"/>
    </location>
</feature>
<evidence type="ECO:0000259" key="10">
    <source>
        <dbReference type="PROSITE" id="PS50227"/>
    </source>
</evidence>
<dbReference type="InterPro" id="IPR036445">
    <property type="entry name" value="GPCR_2_extracell_dom_sf"/>
</dbReference>
<dbReference type="SMART" id="SM00181">
    <property type="entry name" value="EGF"/>
    <property type="match status" value="2"/>
</dbReference>
<evidence type="ECO:0000259" key="9">
    <source>
        <dbReference type="PROSITE" id="PS50026"/>
    </source>
</evidence>
<dbReference type="PROSITE" id="PS50227">
    <property type="entry name" value="G_PROTEIN_RECEP_F2_3"/>
    <property type="match status" value="1"/>
</dbReference>
<sequence>MRVAVLGYLGLFLCFIQKINCIEEEIRIATTIPQTIALHLKKSTKDHFIVTKDPNSTIKITVKQVFIGNGFLGAVPHCQTTYILINDSSKHKSNDGLKVCGQLVQEKWKGWKSQTNNVSVIYHQLLNNPFDYSINIEYIEIPHSCRRNQTLCHHGQCNETDDYGGYECICQPGFTGKNCSETATVTRTVEAKDEITILPMNKSIPITRHVWVITAEPNNVIVINMSMQDKQFRVQHSLMTHTYNITIYDSSNTHYVRNITLQDLKTVEKWPWISRSNNVTIVYEHPIQDNSLIVTYSKEPKVQYHQITATSEIRTLSFTKTISQFKDKTYVWSIVGKPDRIIHITVFVKNTKSMQDNFPYIKIYNFGDSRMSHSLTIGDLSDGSYQAAFACQNVTITCKPYQWSKNIQFFVHEEEKIQYQQLAAPSNITTLSLKRNKSTFENTTYVWSISTESDTLIYIKISLNEMLADYLPNIEINNLDDTVSSYMLASDEIIDGEYEQEFASQNLTISCKPYQWCKNITIEVQKREKEVIEHINATTDISVLSVGNSTAVYENKTHNWTIYAHQDHIIYVAVTLLNNEYMLGKSFPDIELREKPNSKPRKLELDDFSEGLYLDEFLTPKLTISCRPHRACTNIEIKEHEEYHLCNYGKREKHDNTYKCICEDGWKGEHCDKINQEHCEREIKLVSFSKDSFLWQDTLVSSYATVSCPPEYTGHATRFCRSSNITKYGGQWEKPDLTNCVSREIKLIADKTKGIYNQEIIDHKILTNLTQRLTAATSSSSKLYPGDLSTVTTTVKDLADMVRNTTASSSILSSIAQEFVQTNVLSILSSVELLSANLAEKTSRYLNRHRREISKYTAKETMNVKSKNLEFHVSFHERLAICEDYTVIPLGDNASNAVTLTSSVFEAAVKNSPDHYIQVFTAKYSSIAGVLDAKELKSNDDSTSKPHIYINSGGNIWTSDGCKLDTALSNDTHIACKCTHLTNFAVLMDVFEIQDQIDYTDYTILTYISYIGGVMSVLACVITVIVFQFFRAPPSSGRNIRWHITRPIRRKKQVNSIILIIVLRIMMKSMLSRANSEERSAVKAGLKAAAILLPLLGVTWTLGFFSVNNRETVIFTYLFTTFNSLQVKNAFERRSQRRSMTKILNESLSQESRQRKSSTLKTIVTSKSSDEKFSTDFRIEDLYSKPLRKRTVSEENKENSRVRFDDGDDSNDQNKERTDNLKDALVNELKERLQ</sequence>
<keyword evidence="5" id="KW-1015">Disulfide bond</keyword>
<evidence type="ECO:0000256" key="2">
    <source>
        <dbReference type="ARBA" id="ARBA00022692"/>
    </source>
</evidence>
<comment type="caution">
    <text evidence="5">Lacks conserved residue(s) required for the propagation of feature annotation.</text>
</comment>
<feature type="transmembrane region" description="Helical" evidence="7">
    <location>
        <begin position="1007"/>
        <end position="1032"/>
    </location>
</feature>
<gene>
    <name evidence="11" type="ORF">MCOR_42313</name>
</gene>
<feature type="region of interest" description="Disordered" evidence="6">
    <location>
        <begin position="1190"/>
        <end position="1223"/>
    </location>
</feature>
<reference evidence="11 12" key="1">
    <citation type="submission" date="2020-06" db="EMBL/GenBank/DDBJ databases">
        <authorList>
            <person name="Li R."/>
            <person name="Bekaert M."/>
        </authorList>
    </citation>
    <scope>NUCLEOTIDE SEQUENCE [LARGE SCALE GENOMIC DNA]</scope>
    <source>
        <strain evidence="12">wild</strain>
    </source>
</reference>
<keyword evidence="4 7" id="KW-0472">Membrane</keyword>
<dbReference type="InterPro" id="IPR000203">
    <property type="entry name" value="GPS"/>
</dbReference>
<dbReference type="PANTHER" id="PTHR12011:SF347">
    <property type="entry name" value="FI21270P1-RELATED"/>
    <property type="match status" value="1"/>
</dbReference>
<dbReference type="Pfam" id="PF01825">
    <property type="entry name" value="GPS"/>
    <property type="match status" value="1"/>
</dbReference>
<dbReference type="PROSITE" id="PS50026">
    <property type="entry name" value="EGF_3"/>
    <property type="match status" value="2"/>
</dbReference>
<keyword evidence="3 7" id="KW-1133">Transmembrane helix</keyword>
<feature type="chain" id="PRO_5026998578" evidence="8">
    <location>
        <begin position="22"/>
        <end position="1234"/>
    </location>
</feature>
<keyword evidence="2 7" id="KW-0812">Transmembrane</keyword>
<protein>
    <submittedName>
        <fullName evidence="11">Uncharacterized protein</fullName>
    </submittedName>
</protein>
<feature type="disulfide bond" evidence="5">
    <location>
        <begin position="662"/>
        <end position="671"/>
    </location>
</feature>
<evidence type="ECO:0000256" key="5">
    <source>
        <dbReference type="PROSITE-ProRule" id="PRU00076"/>
    </source>
</evidence>
<evidence type="ECO:0000256" key="8">
    <source>
        <dbReference type="SAM" id="SignalP"/>
    </source>
</evidence>
<dbReference type="EMBL" id="CACVKT020007616">
    <property type="protein sequence ID" value="CAC5408978.1"/>
    <property type="molecule type" value="Genomic_DNA"/>
</dbReference>
<dbReference type="InterPro" id="IPR000832">
    <property type="entry name" value="GPCR_2_secretin-like"/>
</dbReference>
<evidence type="ECO:0000256" key="7">
    <source>
        <dbReference type="SAM" id="Phobius"/>
    </source>
</evidence>
<feature type="domain" description="G-protein coupled receptors family 2 profile 1" evidence="10">
    <location>
        <begin position="661"/>
        <end position="744"/>
    </location>
</feature>
<evidence type="ECO:0000313" key="12">
    <source>
        <dbReference type="Proteomes" id="UP000507470"/>
    </source>
</evidence>
<feature type="domain" description="EGF-like" evidence="9">
    <location>
        <begin position="636"/>
        <end position="672"/>
    </location>
</feature>
<dbReference type="PROSITE" id="PS00022">
    <property type="entry name" value="EGF_1"/>
    <property type="match status" value="2"/>
</dbReference>
<keyword evidence="12" id="KW-1185">Reference proteome</keyword>
<feature type="signal peptide" evidence="8">
    <location>
        <begin position="1"/>
        <end position="21"/>
    </location>
</feature>
<dbReference type="AlphaFoldDB" id="A0A6J8DK52"/>
<feature type="transmembrane region" description="Helical" evidence="7">
    <location>
        <begin position="1053"/>
        <end position="1072"/>
    </location>
</feature>
<proteinExistence type="predicted"/>
<dbReference type="GO" id="GO:0005886">
    <property type="term" value="C:plasma membrane"/>
    <property type="evidence" value="ECO:0007669"/>
    <property type="project" value="UniProtKB-SubCell"/>
</dbReference>
<keyword evidence="8" id="KW-0732">Signal</keyword>
<dbReference type="PROSITE" id="PS01186">
    <property type="entry name" value="EGF_2"/>
    <property type="match status" value="2"/>
</dbReference>
<dbReference type="InterPro" id="IPR000742">
    <property type="entry name" value="EGF"/>
</dbReference>
<dbReference type="Gene3D" id="4.10.1240.10">
    <property type="entry name" value="GPCR, family 2, extracellular hormone receptor domain"/>
    <property type="match status" value="1"/>
</dbReference>